<keyword evidence="9" id="KW-1185">Reference proteome</keyword>
<organism evidence="8 9">
    <name type="scientific">Thioalbus denitrificans</name>
    <dbReference type="NCBI Taxonomy" id="547122"/>
    <lineage>
        <taxon>Bacteria</taxon>
        <taxon>Pseudomonadati</taxon>
        <taxon>Pseudomonadota</taxon>
        <taxon>Gammaproteobacteria</taxon>
        <taxon>Chromatiales</taxon>
        <taxon>Ectothiorhodospiraceae</taxon>
        <taxon>Thioalbus</taxon>
    </lineage>
</organism>
<accession>A0A369CII4</accession>
<comment type="catalytic activity">
    <reaction evidence="1">
        <text>[protein]-peptidylproline (omega=180) = [protein]-peptidylproline (omega=0)</text>
        <dbReference type="Rhea" id="RHEA:16237"/>
        <dbReference type="Rhea" id="RHEA-COMP:10747"/>
        <dbReference type="Rhea" id="RHEA-COMP:10748"/>
        <dbReference type="ChEBI" id="CHEBI:83833"/>
        <dbReference type="ChEBI" id="CHEBI:83834"/>
        <dbReference type="EC" id="5.2.1.8"/>
    </reaction>
</comment>
<keyword evidence="4 5" id="KW-0697">Rotamase</keyword>
<evidence type="ECO:0000256" key="1">
    <source>
        <dbReference type="ARBA" id="ARBA00000971"/>
    </source>
</evidence>
<dbReference type="AlphaFoldDB" id="A0A369CII4"/>
<protein>
    <recommendedName>
        <fullName evidence="3">peptidylprolyl isomerase</fullName>
        <ecNumber evidence="3">5.2.1.8</ecNumber>
    </recommendedName>
</protein>
<dbReference type="Proteomes" id="UP000252707">
    <property type="component" value="Unassembled WGS sequence"/>
</dbReference>
<dbReference type="Gene3D" id="3.10.50.40">
    <property type="match status" value="1"/>
</dbReference>
<comment type="similarity">
    <text evidence="2">Belongs to the PpiC/parvulin rotamase family.</text>
</comment>
<dbReference type="InterPro" id="IPR050245">
    <property type="entry name" value="PrsA_foldase"/>
</dbReference>
<evidence type="ECO:0000256" key="5">
    <source>
        <dbReference type="PROSITE-ProRule" id="PRU00278"/>
    </source>
</evidence>
<dbReference type="Pfam" id="PF13145">
    <property type="entry name" value="Rotamase_2"/>
    <property type="match status" value="1"/>
</dbReference>
<dbReference type="PROSITE" id="PS50198">
    <property type="entry name" value="PPIC_PPIASE_2"/>
    <property type="match status" value="1"/>
</dbReference>
<dbReference type="PANTHER" id="PTHR47245:SF2">
    <property type="entry name" value="PEPTIDYL-PROLYL CIS-TRANS ISOMERASE HP_0175-RELATED"/>
    <property type="match status" value="1"/>
</dbReference>
<feature type="chain" id="PRO_5016853067" description="peptidylprolyl isomerase" evidence="6">
    <location>
        <begin position="28"/>
        <end position="424"/>
    </location>
</feature>
<evidence type="ECO:0000256" key="6">
    <source>
        <dbReference type="SAM" id="SignalP"/>
    </source>
</evidence>
<gene>
    <name evidence="8" type="ORF">DFQ59_101397</name>
</gene>
<comment type="caution">
    <text evidence="8">The sequence shown here is derived from an EMBL/GenBank/DDBJ whole genome shotgun (WGS) entry which is preliminary data.</text>
</comment>
<dbReference type="InterPro" id="IPR046357">
    <property type="entry name" value="PPIase_dom_sf"/>
</dbReference>
<evidence type="ECO:0000256" key="4">
    <source>
        <dbReference type="ARBA" id="ARBA00023110"/>
    </source>
</evidence>
<dbReference type="SUPFAM" id="SSF54534">
    <property type="entry name" value="FKBP-like"/>
    <property type="match status" value="1"/>
</dbReference>
<evidence type="ECO:0000259" key="7">
    <source>
        <dbReference type="PROSITE" id="PS50198"/>
    </source>
</evidence>
<feature type="domain" description="PpiC" evidence="7">
    <location>
        <begin position="284"/>
        <end position="374"/>
    </location>
</feature>
<dbReference type="GO" id="GO:0003755">
    <property type="term" value="F:peptidyl-prolyl cis-trans isomerase activity"/>
    <property type="evidence" value="ECO:0007669"/>
    <property type="project" value="UniProtKB-KW"/>
</dbReference>
<evidence type="ECO:0000256" key="2">
    <source>
        <dbReference type="ARBA" id="ARBA00007656"/>
    </source>
</evidence>
<evidence type="ECO:0000313" key="8">
    <source>
        <dbReference type="EMBL" id="RCX33098.1"/>
    </source>
</evidence>
<dbReference type="PANTHER" id="PTHR47245">
    <property type="entry name" value="PEPTIDYLPROLYL ISOMERASE"/>
    <property type="match status" value="1"/>
</dbReference>
<dbReference type="InterPro" id="IPR027304">
    <property type="entry name" value="Trigger_fact/SurA_dom_sf"/>
</dbReference>
<reference evidence="8 9" key="1">
    <citation type="submission" date="2018-07" db="EMBL/GenBank/DDBJ databases">
        <title>Genomic Encyclopedia of Type Strains, Phase IV (KMG-IV): sequencing the most valuable type-strain genomes for metagenomic binning, comparative biology and taxonomic classification.</title>
        <authorList>
            <person name="Goeker M."/>
        </authorList>
    </citation>
    <scope>NUCLEOTIDE SEQUENCE [LARGE SCALE GENOMIC DNA]</scope>
    <source>
        <strain evidence="8 9">DSM 26407</strain>
    </source>
</reference>
<dbReference type="Gene3D" id="1.10.4030.10">
    <property type="entry name" value="Porin chaperone SurA, peptide-binding domain"/>
    <property type="match status" value="1"/>
</dbReference>
<name>A0A369CII4_9GAMM</name>
<dbReference type="InterPro" id="IPR000297">
    <property type="entry name" value="PPIase_PpiC"/>
</dbReference>
<dbReference type="EC" id="5.2.1.8" evidence="3"/>
<keyword evidence="6" id="KW-0732">Signal</keyword>
<dbReference type="SUPFAM" id="SSF109998">
    <property type="entry name" value="Triger factor/SurA peptide-binding domain-like"/>
    <property type="match status" value="1"/>
</dbReference>
<proteinExistence type="inferred from homology"/>
<evidence type="ECO:0000256" key="3">
    <source>
        <dbReference type="ARBA" id="ARBA00013194"/>
    </source>
</evidence>
<dbReference type="OrthoDB" id="5564056at2"/>
<dbReference type="EMBL" id="QPJY01000001">
    <property type="protein sequence ID" value="RCX33098.1"/>
    <property type="molecule type" value="Genomic_DNA"/>
</dbReference>
<evidence type="ECO:0000313" key="9">
    <source>
        <dbReference type="Proteomes" id="UP000252707"/>
    </source>
</evidence>
<keyword evidence="5 8" id="KW-0413">Isomerase</keyword>
<sequence length="424" mass="46799">MMNAKQRIGRRLAALLFAAAFAAPAAAQVLVTVGDYPITGKALEEALSSSPFATQFPAMDEADQAYLRGDLLKRLVASRLLYLEAKSQGLDVSEAFRRELAEYRIALLYRAAMDRLRAAVALPEQTAEELRATYQGDADALAAARSQLRGEQYRLRRAEYLAGLRTAAKVVVHDDRAAWGAAPETVLAEGEGIAVRAGDLDLGAESDTPPGNERMRELLDERIDLLLAARDAEAAGVDVGERLEAFRAERLPALQMERMVRTWIPDEGVVRDYYASHQALGTIPERRRVGQIVLASRAEAEALRSRILAGESLFELAREHSIDTYGREHAGDMGWLKAGTGMPELEQALAELPDNQVSAVVESPKGFHLLMVTDRRPGRQLEYGEARDRVSQALVAERMAAYFEELQSRYAVEWTLPLQQDAPQ</sequence>
<feature type="signal peptide" evidence="6">
    <location>
        <begin position="1"/>
        <end position="27"/>
    </location>
</feature>